<keyword evidence="2" id="KW-1133">Transmembrane helix</keyword>
<accession>A0A086TFE1</accession>
<evidence type="ECO:0000256" key="1">
    <source>
        <dbReference type="SAM" id="MobiDB-lite"/>
    </source>
</evidence>
<name>A0A086TFE1_HAPC1</name>
<feature type="compositionally biased region" description="Polar residues" evidence="1">
    <location>
        <begin position="382"/>
        <end position="391"/>
    </location>
</feature>
<dbReference type="AlphaFoldDB" id="A0A086TFE1"/>
<dbReference type="Proteomes" id="UP000029964">
    <property type="component" value="Unassembled WGS sequence"/>
</dbReference>
<feature type="region of interest" description="Disordered" evidence="1">
    <location>
        <begin position="126"/>
        <end position="329"/>
    </location>
</feature>
<dbReference type="EMBL" id="JPKY01000005">
    <property type="protein sequence ID" value="KFH48073.1"/>
    <property type="molecule type" value="Genomic_DNA"/>
</dbReference>
<dbReference type="OrthoDB" id="5236168at2759"/>
<dbReference type="HOGENOM" id="CLU_674340_0_0_1"/>
<keyword evidence="2" id="KW-0472">Membrane</keyword>
<gene>
    <name evidence="3" type="ORF">ACRE_011170</name>
</gene>
<keyword evidence="4" id="KW-1185">Reference proteome</keyword>
<protein>
    <submittedName>
        <fullName evidence="3">Uncharacterized protein</fullName>
    </submittedName>
</protein>
<feature type="transmembrane region" description="Helical" evidence="2">
    <location>
        <begin position="14"/>
        <end position="35"/>
    </location>
</feature>
<evidence type="ECO:0000313" key="3">
    <source>
        <dbReference type="EMBL" id="KFH48073.1"/>
    </source>
</evidence>
<evidence type="ECO:0000256" key="2">
    <source>
        <dbReference type="SAM" id="Phobius"/>
    </source>
</evidence>
<reference evidence="4" key="1">
    <citation type="journal article" date="2014" name="Genome Announc.">
        <title>Genome sequence and annotation of Acremonium chrysogenum, producer of the beta-lactam antibiotic cephalosporin C.</title>
        <authorList>
            <person name="Terfehr D."/>
            <person name="Dahlmann T.A."/>
            <person name="Specht T."/>
            <person name="Zadra I."/>
            <person name="Kuernsteiner H."/>
            <person name="Kueck U."/>
        </authorList>
    </citation>
    <scope>NUCLEOTIDE SEQUENCE [LARGE SCALE GENOMIC DNA]</scope>
    <source>
        <strain evidence="4">ATCC 11550 / CBS 779.69 / DSM 880 / IAM 14645 / JCM 23072 / IMI 49137</strain>
    </source>
</reference>
<proteinExistence type="predicted"/>
<feature type="compositionally biased region" description="Basic and acidic residues" evidence="1">
    <location>
        <begin position="399"/>
        <end position="408"/>
    </location>
</feature>
<feature type="region of interest" description="Disordered" evidence="1">
    <location>
        <begin position="47"/>
        <end position="66"/>
    </location>
</feature>
<feature type="compositionally biased region" description="Low complexity" evidence="1">
    <location>
        <begin position="201"/>
        <end position="217"/>
    </location>
</feature>
<organism evidence="3 4">
    <name type="scientific">Hapsidospora chrysogenum (strain ATCC 11550 / CBS 779.69 / DSM 880 / IAM 14645 / JCM 23072 / IMI 49137)</name>
    <name type="common">Acremonium chrysogenum</name>
    <dbReference type="NCBI Taxonomy" id="857340"/>
    <lineage>
        <taxon>Eukaryota</taxon>
        <taxon>Fungi</taxon>
        <taxon>Dikarya</taxon>
        <taxon>Ascomycota</taxon>
        <taxon>Pezizomycotina</taxon>
        <taxon>Sordariomycetes</taxon>
        <taxon>Hypocreomycetidae</taxon>
        <taxon>Hypocreales</taxon>
        <taxon>Bionectriaceae</taxon>
        <taxon>Hapsidospora</taxon>
    </lineage>
</organism>
<feature type="compositionally biased region" description="Basic and acidic residues" evidence="1">
    <location>
        <begin position="231"/>
        <end position="241"/>
    </location>
</feature>
<feature type="region of interest" description="Disordered" evidence="1">
    <location>
        <begin position="343"/>
        <end position="408"/>
    </location>
</feature>
<evidence type="ECO:0000313" key="4">
    <source>
        <dbReference type="Proteomes" id="UP000029964"/>
    </source>
</evidence>
<keyword evidence="2" id="KW-0812">Transmembrane</keyword>
<feature type="compositionally biased region" description="Basic and acidic residues" evidence="1">
    <location>
        <begin position="165"/>
        <end position="179"/>
    </location>
</feature>
<sequence>MCLGWHCLTTPEKFGIIFSAAVVTTVLLIAWMYYLGRAAEAHRGRYSRSLPGGRRVPRNPSQTTSNVALGQLPLGQHRPGHPPQVCYQPVIYNVDPQQPPRAYPYLIGGPYHQAVTAAGTIAQGQAASPPVQVQPTSPPFTLPAHRNAIPTGSPRSPMAQAGHPDGPRDEETRSRHYQEAHSQPLTWRQRMDRIFGLPVGRASTIASSRTPSRSTSRSTRESSSGRRTATRQHDAKAHLDPIIRAVSPIRPRSPQPVKPRGKGADADNDDDQSMDSNVATVHSDDYDLPVRQSTKASAVGTPTERREAQTPAHGSQVVKPDQCGVKSNATGVHGELDIVPSVSSLSLEESSSGRDVLPQRTRSRAPRGIQGVQGDQRPKQSDLGSRSSISAGRSLLSREAARRYWESR</sequence>
<comment type="caution">
    <text evidence="3">The sequence shown here is derived from an EMBL/GenBank/DDBJ whole genome shotgun (WGS) entry which is preliminary data.</text>
</comment>
<feature type="compositionally biased region" description="Low complexity" evidence="1">
    <location>
        <begin position="126"/>
        <end position="135"/>
    </location>
</feature>